<name>R7Q5M1_CHOCR</name>
<dbReference type="PhylomeDB" id="R7Q5M1"/>
<dbReference type="InterPro" id="IPR038363">
    <property type="entry name" value="LepA_C_sf"/>
</dbReference>
<evidence type="ECO:0000313" key="8">
    <source>
        <dbReference type="EMBL" id="CDF33832.1"/>
    </source>
</evidence>
<evidence type="ECO:0000259" key="7">
    <source>
        <dbReference type="PROSITE" id="PS51722"/>
    </source>
</evidence>
<sequence length="601" mass="65752">MHRLRNLIIIAHIDSGKSTLSDRLLQATGTVSAAALASRSQFLDSNPIERERQITIKARAARMRWGDSTVTLIDCPGHHDFSRQVSQSARAVEGALLVVDASRGVQAQTLSSVELALEAGLELVPVINKIDLPTADVPAARHQIEQLVGLDASEAILTSAKSGLGVDTLLDAIVERLPPPQGCREAHLQALVFDSYYDQYRGVVLFVRIVNGTVCKGDSIRPMTRTHSDDGSVSEFIVDKVGFLQPDEVECDMLESGDIGFLTAAIKRTGDVPVGDTITHCGDKGAQEQLPGYEDTKAVVFCGLFPTDSGDLPAMRMALQKLQLEDASMVFEPDKSAAMGTGFRCGFLGLLHMSVTQQRLEEEFNLNLFASAPSVSYKILKEGETEWLDVSNPASIPDGKVKIMEPYAKVELICHSDHVGSLMELSQSRRGELQDQRYIGLDRVKLMYSLPLSELVTDFHDAVKSRSSGFGSMSYELEGMRPNRLRRMDVHIANSAVDGLSCVIHEDNAYAEGRFMVDKLKQVIPRQMFKVAIQAVIGGKVIASEQISAYRKDVTAKCYGGDASRKKKLLKKQAEGKKRMKMIGSVAIPQEAFLAILSRDG</sequence>
<comment type="subcellular location">
    <subcellularLocation>
        <location evidence="6">Mitochondrion inner membrane</location>
        <topology evidence="6">Peripheral membrane protein</topology>
        <orientation evidence="6">Matrix side</orientation>
    </subcellularLocation>
</comment>
<dbReference type="KEGG" id="ccp:CHC_T00008445001"/>
<dbReference type="OMA" id="HADVFHQ"/>
<comment type="similarity">
    <text evidence="1">Belongs to the TRAFAC class translation factor GTPase superfamily. Classic translation factor GTPase family. LepA subfamily.</text>
</comment>
<evidence type="ECO:0000256" key="2">
    <source>
        <dbReference type="ARBA" id="ARBA00022741"/>
    </source>
</evidence>
<accession>R7Q5M1</accession>
<dbReference type="Gene3D" id="2.40.30.10">
    <property type="entry name" value="Translation factors"/>
    <property type="match status" value="1"/>
</dbReference>
<evidence type="ECO:0000256" key="4">
    <source>
        <dbReference type="ARBA" id="ARBA00022917"/>
    </source>
</evidence>
<dbReference type="AlphaFoldDB" id="R7Q5M1"/>
<feature type="binding site" evidence="6">
    <location>
        <begin position="11"/>
        <end position="18"/>
    </location>
    <ligand>
        <name>GTP</name>
        <dbReference type="ChEBI" id="CHEBI:37565"/>
    </ligand>
</feature>
<dbReference type="Gene3D" id="3.30.70.870">
    <property type="entry name" value="Elongation Factor G (Translational Gtpase), domain 3"/>
    <property type="match status" value="1"/>
</dbReference>
<proteinExistence type="inferred from homology"/>
<dbReference type="CDD" id="cd03699">
    <property type="entry name" value="EF4_II"/>
    <property type="match status" value="1"/>
</dbReference>
<comment type="catalytic activity">
    <reaction evidence="6">
        <text>GTP + H2O = GDP + phosphate + H(+)</text>
        <dbReference type="Rhea" id="RHEA:19669"/>
        <dbReference type="ChEBI" id="CHEBI:15377"/>
        <dbReference type="ChEBI" id="CHEBI:15378"/>
        <dbReference type="ChEBI" id="CHEBI:37565"/>
        <dbReference type="ChEBI" id="CHEBI:43474"/>
        <dbReference type="ChEBI" id="CHEBI:58189"/>
        <dbReference type="EC" id="3.6.5.n1"/>
    </reaction>
</comment>
<dbReference type="FunFam" id="2.40.30.10:FF:000015">
    <property type="entry name" value="Translation factor GUF1, mitochondrial"/>
    <property type="match status" value="1"/>
</dbReference>
<dbReference type="InterPro" id="IPR035647">
    <property type="entry name" value="EFG_III/V"/>
</dbReference>
<dbReference type="CDD" id="cd03709">
    <property type="entry name" value="lepA_C"/>
    <property type="match status" value="1"/>
</dbReference>
<evidence type="ECO:0000313" key="9">
    <source>
        <dbReference type="Proteomes" id="UP000012073"/>
    </source>
</evidence>
<dbReference type="GO" id="GO:0005743">
    <property type="term" value="C:mitochondrial inner membrane"/>
    <property type="evidence" value="ECO:0007669"/>
    <property type="project" value="UniProtKB-SubCell"/>
</dbReference>
<protein>
    <recommendedName>
        <fullName evidence="6">Translation factor GUF1 homolog, mitochondrial</fullName>
        <ecNumber evidence="6">3.6.5.n1</ecNumber>
    </recommendedName>
    <alternativeName>
        <fullName evidence="6">Elongation factor 4 homolog</fullName>
        <shortName evidence="6">EF-4</shortName>
    </alternativeName>
    <alternativeName>
        <fullName evidence="6">GTPase GUF1 homolog</fullName>
    </alternativeName>
    <alternativeName>
        <fullName evidence="6">Ribosomal back-translocase</fullName>
    </alternativeName>
</protein>
<dbReference type="GO" id="GO:0005759">
    <property type="term" value="C:mitochondrial matrix"/>
    <property type="evidence" value="ECO:0007669"/>
    <property type="project" value="UniProtKB-UniRule"/>
</dbReference>
<keyword evidence="6" id="KW-0999">Mitochondrion inner membrane</keyword>
<dbReference type="InterPro" id="IPR009000">
    <property type="entry name" value="Transl_B-barrel_sf"/>
</dbReference>
<dbReference type="Proteomes" id="UP000012073">
    <property type="component" value="Unassembled WGS sequence"/>
</dbReference>
<dbReference type="InterPro" id="IPR005225">
    <property type="entry name" value="Small_GTP-bd"/>
</dbReference>
<dbReference type="InterPro" id="IPR006297">
    <property type="entry name" value="EF-4"/>
</dbReference>
<dbReference type="Pfam" id="PF00679">
    <property type="entry name" value="EFG_C"/>
    <property type="match status" value="1"/>
</dbReference>
<dbReference type="PANTHER" id="PTHR43512:SF4">
    <property type="entry name" value="TRANSLATION FACTOR GUF1 HOMOLOG, CHLOROPLASTIC"/>
    <property type="match status" value="1"/>
</dbReference>
<keyword evidence="8" id="KW-0251">Elongation factor</keyword>
<dbReference type="Pfam" id="PF03144">
    <property type="entry name" value="GTP_EFTU_D2"/>
    <property type="match status" value="1"/>
</dbReference>
<dbReference type="OrthoDB" id="1074at2759"/>
<dbReference type="Pfam" id="PF00009">
    <property type="entry name" value="GTP_EFTU"/>
    <property type="match status" value="1"/>
</dbReference>
<dbReference type="EMBL" id="HG001659">
    <property type="protein sequence ID" value="CDF33832.1"/>
    <property type="molecule type" value="Genomic_DNA"/>
</dbReference>
<keyword evidence="6" id="KW-0496">Mitochondrion</keyword>
<dbReference type="Gene3D" id="3.40.50.300">
    <property type="entry name" value="P-loop containing nucleotide triphosphate hydrolases"/>
    <property type="match status" value="1"/>
</dbReference>
<keyword evidence="6" id="KW-0472">Membrane</keyword>
<dbReference type="NCBIfam" id="TIGR01393">
    <property type="entry name" value="lepA"/>
    <property type="match status" value="1"/>
</dbReference>
<dbReference type="SUPFAM" id="SSF52540">
    <property type="entry name" value="P-loop containing nucleoside triphosphate hydrolases"/>
    <property type="match status" value="1"/>
</dbReference>
<evidence type="ECO:0000256" key="1">
    <source>
        <dbReference type="ARBA" id="ARBA00005454"/>
    </source>
</evidence>
<gene>
    <name evidence="8" type="ORF">CHC_T00008445001</name>
</gene>
<dbReference type="Pfam" id="PF06421">
    <property type="entry name" value="LepA_C"/>
    <property type="match status" value="1"/>
</dbReference>
<dbReference type="SUPFAM" id="SSF50447">
    <property type="entry name" value="Translation proteins"/>
    <property type="match status" value="1"/>
</dbReference>
<keyword evidence="5 6" id="KW-0342">GTP-binding</keyword>
<keyword evidence="4 6" id="KW-0648">Protein biosynthesis</keyword>
<dbReference type="EC" id="3.6.5.n1" evidence="6"/>
<dbReference type="Gramene" id="CDF33832">
    <property type="protein sequence ID" value="CDF33832"/>
    <property type="gene ID" value="CHC_T00008445001"/>
</dbReference>
<dbReference type="InterPro" id="IPR027417">
    <property type="entry name" value="P-loop_NTPase"/>
</dbReference>
<dbReference type="InterPro" id="IPR000795">
    <property type="entry name" value="T_Tr_GTP-bd_dom"/>
</dbReference>
<keyword evidence="9" id="KW-1185">Reference proteome</keyword>
<dbReference type="STRING" id="2769.R7Q5M1"/>
<comment type="caution">
    <text evidence="6">Lacks conserved residue(s) required for the propagation of feature annotation.</text>
</comment>
<dbReference type="GO" id="GO:0003746">
    <property type="term" value="F:translation elongation factor activity"/>
    <property type="evidence" value="ECO:0007669"/>
    <property type="project" value="UniProtKB-KW"/>
</dbReference>
<dbReference type="HAMAP" id="MF_00071">
    <property type="entry name" value="LepA"/>
    <property type="match status" value="1"/>
</dbReference>
<dbReference type="GO" id="GO:0043022">
    <property type="term" value="F:ribosome binding"/>
    <property type="evidence" value="ECO:0007669"/>
    <property type="project" value="UniProtKB-UniRule"/>
</dbReference>
<dbReference type="PRINTS" id="PR00315">
    <property type="entry name" value="ELONGATNFCT"/>
</dbReference>
<dbReference type="GO" id="GO:0045727">
    <property type="term" value="P:positive regulation of translation"/>
    <property type="evidence" value="ECO:0007669"/>
    <property type="project" value="UniProtKB-UniRule"/>
</dbReference>
<dbReference type="InterPro" id="IPR035654">
    <property type="entry name" value="LepA_IV"/>
</dbReference>
<keyword evidence="3 6" id="KW-0378">Hydrolase</keyword>
<dbReference type="InterPro" id="IPR013842">
    <property type="entry name" value="LepA_CTD"/>
</dbReference>
<keyword evidence="2 6" id="KW-0547">Nucleotide-binding</keyword>
<dbReference type="InterPro" id="IPR000640">
    <property type="entry name" value="EFG_V-like"/>
</dbReference>
<dbReference type="FunFam" id="3.30.70.2570:FF:000001">
    <property type="entry name" value="Translation factor GUF1, mitochondrial"/>
    <property type="match status" value="1"/>
</dbReference>
<dbReference type="RefSeq" id="XP_005713651.1">
    <property type="nucleotide sequence ID" value="XM_005713594.1"/>
</dbReference>
<dbReference type="GO" id="GO:0003924">
    <property type="term" value="F:GTPase activity"/>
    <property type="evidence" value="ECO:0007669"/>
    <property type="project" value="UniProtKB-UniRule"/>
</dbReference>
<dbReference type="Gene3D" id="3.30.70.240">
    <property type="match status" value="1"/>
</dbReference>
<dbReference type="NCBIfam" id="TIGR00231">
    <property type="entry name" value="small_GTP"/>
    <property type="match status" value="1"/>
</dbReference>
<comment type="similarity">
    <text evidence="6">Belongs to the GTP-binding elongation factor family. LepA subfamily.</text>
</comment>
<dbReference type="Gene3D" id="3.30.70.2570">
    <property type="entry name" value="Elongation factor 4, C-terminal domain"/>
    <property type="match status" value="1"/>
</dbReference>
<organism evidence="8 9">
    <name type="scientific">Chondrus crispus</name>
    <name type="common">Carrageen Irish moss</name>
    <name type="synonym">Polymorpha crispa</name>
    <dbReference type="NCBI Taxonomy" id="2769"/>
    <lineage>
        <taxon>Eukaryota</taxon>
        <taxon>Rhodophyta</taxon>
        <taxon>Florideophyceae</taxon>
        <taxon>Rhodymeniophycidae</taxon>
        <taxon>Gigartinales</taxon>
        <taxon>Gigartinaceae</taxon>
        <taxon>Chondrus</taxon>
    </lineage>
</organism>
<dbReference type="PANTHER" id="PTHR43512">
    <property type="entry name" value="TRANSLATION FACTOR GUF1-RELATED"/>
    <property type="match status" value="1"/>
</dbReference>
<dbReference type="SUPFAM" id="SSF54980">
    <property type="entry name" value="EF-G C-terminal domain-like"/>
    <property type="match status" value="2"/>
</dbReference>
<dbReference type="GO" id="GO:0005525">
    <property type="term" value="F:GTP binding"/>
    <property type="evidence" value="ECO:0007669"/>
    <property type="project" value="UniProtKB-UniRule"/>
</dbReference>
<evidence type="ECO:0000256" key="6">
    <source>
        <dbReference type="HAMAP-Rule" id="MF_03137"/>
    </source>
</evidence>
<feature type="binding site" evidence="6">
    <location>
        <begin position="128"/>
        <end position="131"/>
    </location>
    <ligand>
        <name>GTP</name>
        <dbReference type="ChEBI" id="CHEBI:37565"/>
    </ligand>
</feature>
<evidence type="ECO:0000256" key="3">
    <source>
        <dbReference type="ARBA" id="ARBA00022801"/>
    </source>
</evidence>
<dbReference type="InterPro" id="IPR004161">
    <property type="entry name" value="EFTu-like_2"/>
</dbReference>
<dbReference type="PROSITE" id="PS51722">
    <property type="entry name" value="G_TR_2"/>
    <property type="match status" value="1"/>
</dbReference>
<feature type="domain" description="Tr-type G" evidence="7">
    <location>
        <begin position="2"/>
        <end position="181"/>
    </location>
</feature>
<evidence type="ECO:0000256" key="5">
    <source>
        <dbReference type="ARBA" id="ARBA00023134"/>
    </source>
</evidence>
<dbReference type="GeneID" id="17321376"/>
<comment type="function">
    <text evidence="6">Promotes mitochondrial protein synthesis. May act as a fidelity factor of the translation reaction, by catalyzing a one-codon backward translocation of tRNAs on improperly translocated ribosomes. Binds to mitochondrial ribosomes in a GTP-dependent manner.</text>
</comment>
<reference evidence="9" key="1">
    <citation type="journal article" date="2013" name="Proc. Natl. Acad. Sci. U.S.A.">
        <title>Genome structure and metabolic features in the red seaweed Chondrus crispus shed light on evolution of the Archaeplastida.</title>
        <authorList>
            <person name="Collen J."/>
            <person name="Porcel B."/>
            <person name="Carre W."/>
            <person name="Ball S.G."/>
            <person name="Chaparro C."/>
            <person name="Tonon T."/>
            <person name="Barbeyron T."/>
            <person name="Michel G."/>
            <person name="Noel B."/>
            <person name="Valentin K."/>
            <person name="Elias M."/>
            <person name="Artiguenave F."/>
            <person name="Arun A."/>
            <person name="Aury J.M."/>
            <person name="Barbosa-Neto J.F."/>
            <person name="Bothwell J.H."/>
            <person name="Bouget F.Y."/>
            <person name="Brillet L."/>
            <person name="Cabello-Hurtado F."/>
            <person name="Capella-Gutierrez S."/>
            <person name="Charrier B."/>
            <person name="Cladiere L."/>
            <person name="Cock J.M."/>
            <person name="Coelho S.M."/>
            <person name="Colleoni C."/>
            <person name="Czjzek M."/>
            <person name="Da Silva C."/>
            <person name="Delage L."/>
            <person name="Denoeud F."/>
            <person name="Deschamps P."/>
            <person name="Dittami S.M."/>
            <person name="Gabaldon T."/>
            <person name="Gachon C.M."/>
            <person name="Groisillier A."/>
            <person name="Herve C."/>
            <person name="Jabbari K."/>
            <person name="Katinka M."/>
            <person name="Kloareg B."/>
            <person name="Kowalczyk N."/>
            <person name="Labadie K."/>
            <person name="Leblanc C."/>
            <person name="Lopez P.J."/>
            <person name="McLachlan D.H."/>
            <person name="Meslet-Cladiere L."/>
            <person name="Moustafa A."/>
            <person name="Nehr Z."/>
            <person name="Nyvall Collen P."/>
            <person name="Panaud O."/>
            <person name="Partensky F."/>
            <person name="Poulain J."/>
            <person name="Rensing S.A."/>
            <person name="Rousvoal S."/>
            <person name="Samson G."/>
            <person name="Symeonidi A."/>
            <person name="Weissenbach J."/>
            <person name="Zambounis A."/>
            <person name="Wincker P."/>
            <person name="Boyen C."/>
        </authorList>
    </citation>
    <scope>NUCLEOTIDE SEQUENCE [LARGE SCALE GENOMIC DNA]</scope>
    <source>
        <strain evidence="9">cv. Stackhouse</strain>
    </source>
</reference>